<gene>
    <name evidence="8" type="ORF">ACFPN2_25030</name>
</gene>
<dbReference type="Gene3D" id="2.60.40.1220">
    <property type="match status" value="1"/>
</dbReference>
<dbReference type="InterPro" id="IPR014755">
    <property type="entry name" value="Cu-Rt/internalin_Ig-like"/>
</dbReference>
<accession>A0ABV8SXM6</accession>
<sequence>MSTRMLAALVMTFIATAAMAHSTLKSTVPPSDSVLSASPPEVVINFNEPARLVSVIVARAGAPERKLQFTPVAESTTFNVAAPALENGRNEIKWRALSKDGHPISGTIVIVVKPAAATPKSP</sequence>
<feature type="chain" id="PRO_5046202432" description="Copper resistance protein C" evidence="6">
    <location>
        <begin position="21"/>
        <end position="122"/>
    </location>
</feature>
<dbReference type="InterPro" id="IPR032694">
    <property type="entry name" value="CopC/D"/>
</dbReference>
<feature type="signal peptide" evidence="6">
    <location>
        <begin position="1"/>
        <end position="20"/>
    </location>
</feature>
<dbReference type="InterPro" id="IPR007348">
    <property type="entry name" value="CopC_dom"/>
</dbReference>
<reference evidence="9" key="1">
    <citation type="journal article" date="2019" name="Int. J. Syst. Evol. Microbiol.">
        <title>The Global Catalogue of Microorganisms (GCM) 10K type strain sequencing project: providing services to taxonomists for standard genome sequencing and annotation.</title>
        <authorList>
            <consortium name="The Broad Institute Genomics Platform"/>
            <consortium name="The Broad Institute Genome Sequencing Center for Infectious Disease"/>
            <person name="Wu L."/>
            <person name="Ma J."/>
        </authorList>
    </citation>
    <scope>NUCLEOTIDE SEQUENCE [LARGE SCALE GENOMIC DNA]</scope>
    <source>
        <strain evidence="9">CGMCC 1.10759</strain>
    </source>
</reference>
<keyword evidence="4 5" id="KW-0186">Copper</keyword>
<dbReference type="EMBL" id="JBHSDU010000014">
    <property type="protein sequence ID" value="MFC4312371.1"/>
    <property type="molecule type" value="Genomic_DNA"/>
</dbReference>
<feature type="domain" description="CopC" evidence="7">
    <location>
        <begin position="21"/>
        <end position="109"/>
    </location>
</feature>
<proteinExistence type="inferred from homology"/>
<dbReference type="PANTHER" id="PTHR34820:SF4">
    <property type="entry name" value="INNER MEMBRANE PROTEIN YEBZ"/>
    <property type="match status" value="1"/>
</dbReference>
<evidence type="ECO:0000256" key="6">
    <source>
        <dbReference type="SAM" id="SignalP"/>
    </source>
</evidence>
<dbReference type="Pfam" id="PF04234">
    <property type="entry name" value="CopC"/>
    <property type="match status" value="1"/>
</dbReference>
<dbReference type="RefSeq" id="WP_380601706.1">
    <property type="nucleotide sequence ID" value="NZ_JBHSDU010000014.1"/>
</dbReference>
<evidence type="ECO:0000313" key="9">
    <source>
        <dbReference type="Proteomes" id="UP001595904"/>
    </source>
</evidence>
<comment type="caution">
    <text evidence="8">The sequence shown here is derived from an EMBL/GenBank/DDBJ whole genome shotgun (WGS) entry which is preliminary data.</text>
</comment>
<evidence type="ECO:0000256" key="3">
    <source>
        <dbReference type="ARBA" id="ARBA00022729"/>
    </source>
</evidence>
<evidence type="ECO:0000259" key="7">
    <source>
        <dbReference type="Pfam" id="PF04234"/>
    </source>
</evidence>
<name>A0ABV8SXM6_9GAMM</name>
<dbReference type="Proteomes" id="UP001595904">
    <property type="component" value="Unassembled WGS sequence"/>
</dbReference>
<comment type="similarity">
    <text evidence="5">Belongs to the CopC family.</text>
</comment>
<dbReference type="SUPFAM" id="SSF81296">
    <property type="entry name" value="E set domains"/>
    <property type="match status" value="1"/>
</dbReference>
<dbReference type="InterPro" id="IPR014756">
    <property type="entry name" value="Ig_E-set"/>
</dbReference>
<keyword evidence="2 5" id="KW-0479">Metal-binding</keyword>
<evidence type="ECO:0000256" key="4">
    <source>
        <dbReference type="ARBA" id="ARBA00023008"/>
    </source>
</evidence>
<evidence type="ECO:0000256" key="1">
    <source>
        <dbReference type="ARBA" id="ARBA00004196"/>
    </source>
</evidence>
<comment type="function">
    <text evidence="5">Involved in copper resistance.</text>
</comment>
<comment type="subcellular location">
    <subcellularLocation>
        <location evidence="1">Cell envelope</location>
    </subcellularLocation>
    <subcellularLocation>
        <location evidence="5">Periplasm</location>
    </subcellularLocation>
</comment>
<evidence type="ECO:0000256" key="2">
    <source>
        <dbReference type="ARBA" id="ARBA00022723"/>
    </source>
</evidence>
<keyword evidence="5" id="KW-0574">Periplasm</keyword>
<protein>
    <recommendedName>
        <fullName evidence="5">Copper resistance protein C</fullName>
    </recommendedName>
</protein>
<evidence type="ECO:0000256" key="5">
    <source>
        <dbReference type="RuleBase" id="RU369037"/>
    </source>
</evidence>
<keyword evidence="9" id="KW-1185">Reference proteome</keyword>
<dbReference type="PANTHER" id="PTHR34820">
    <property type="entry name" value="INNER MEMBRANE PROTEIN YEBZ"/>
    <property type="match status" value="1"/>
</dbReference>
<evidence type="ECO:0000313" key="8">
    <source>
        <dbReference type="EMBL" id="MFC4312371.1"/>
    </source>
</evidence>
<organism evidence="8 9">
    <name type="scientific">Steroidobacter flavus</name>
    <dbReference type="NCBI Taxonomy" id="1842136"/>
    <lineage>
        <taxon>Bacteria</taxon>
        <taxon>Pseudomonadati</taxon>
        <taxon>Pseudomonadota</taxon>
        <taxon>Gammaproteobacteria</taxon>
        <taxon>Steroidobacterales</taxon>
        <taxon>Steroidobacteraceae</taxon>
        <taxon>Steroidobacter</taxon>
    </lineage>
</organism>
<keyword evidence="3 5" id="KW-0732">Signal</keyword>